<organism evidence="2">
    <name type="scientific">Siphoviridae sp. cttFh17</name>
    <dbReference type="NCBI Taxonomy" id="2826491"/>
    <lineage>
        <taxon>Viruses</taxon>
        <taxon>Duplodnaviria</taxon>
        <taxon>Heunggongvirae</taxon>
        <taxon>Uroviricota</taxon>
        <taxon>Caudoviricetes</taxon>
    </lineage>
</organism>
<accession>A0A8S5NJE5</accession>
<keyword evidence="1" id="KW-0175">Coiled coil</keyword>
<protein>
    <submittedName>
        <fullName evidence="2">Uncharacterized protein</fullName>
    </submittedName>
</protein>
<feature type="coiled-coil region" evidence="1">
    <location>
        <begin position="15"/>
        <end position="42"/>
    </location>
</feature>
<reference evidence="2" key="1">
    <citation type="journal article" date="2021" name="Proc. Natl. Acad. Sci. U.S.A.">
        <title>A Catalog of Tens of Thousands of Viruses from Human Metagenomes Reveals Hidden Associations with Chronic Diseases.</title>
        <authorList>
            <person name="Tisza M.J."/>
            <person name="Buck C.B."/>
        </authorList>
    </citation>
    <scope>NUCLEOTIDE SEQUENCE</scope>
    <source>
        <strain evidence="2">CttFh17</strain>
    </source>
</reference>
<proteinExistence type="predicted"/>
<evidence type="ECO:0000256" key="1">
    <source>
        <dbReference type="SAM" id="Coils"/>
    </source>
</evidence>
<evidence type="ECO:0000313" key="2">
    <source>
        <dbReference type="EMBL" id="DAD94463.1"/>
    </source>
</evidence>
<sequence length="126" mass="15288">MRFRHICKHTIQHSSNEQNNNLDTLLTDLRDIQNKIEFTEQKIKEIETPPYIEYDEKDRFLYALDTVIDRRFRPQDLFNQDIDKLKQFALYLLAACNCGEEYKKLQNTLNRLKRQETDIKESLHIR</sequence>
<dbReference type="EMBL" id="BK015176">
    <property type="protein sequence ID" value="DAD94463.1"/>
    <property type="molecule type" value="Genomic_DNA"/>
</dbReference>
<name>A0A8S5NJE5_9CAUD</name>